<dbReference type="Proteomes" id="UP001321542">
    <property type="component" value="Chromosome"/>
</dbReference>
<feature type="region of interest" description="Disordered" evidence="1">
    <location>
        <begin position="461"/>
        <end position="482"/>
    </location>
</feature>
<accession>A0ABN5VQ99</accession>
<keyword evidence="2" id="KW-0472">Membrane</keyword>
<dbReference type="EMBL" id="AP018448">
    <property type="protein sequence ID" value="BBC34715.1"/>
    <property type="molecule type" value="Genomic_DNA"/>
</dbReference>
<reference evidence="3 4" key="2">
    <citation type="journal article" date="2023" name="ChemBioChem">
        <title>Acyltransferase Domain Exchange between Two Independent Type I Polyketide Synthases in the Same Producer Strain of Macrolide Antibiotics.</title>
        <authorList>
            <person name="Kudo F."/>
            <person name="Kishikawa K."/>
            <person name="Tsuboi K."/>
            <person name="Kido T."/>
            <person name="Usui T."/>
            <person name="Hashimoto J."/>
            <person name="Shin-Ya K."/>
            <person name="Miyanaga A."/>
            <person name="Eguchi T."/>
        </authorList>
    </citation>
    <scope>NUCLEOTIDE SEQUENCE [LARGE SCALE GENOMIC DNA]</scope>
    <source>
        <strain evidence="3 4">A-8890</strain>
    </source>
</reference>
<dbReference type="Gene3D" id="2.60.120.380">
    <property type="match status" value="1"/>
</dbReference>
<name>A0ABN5VQ99_9ACTN</name>
<reference evidence="3 4" key="1">
    <citation type="journal article" date="2010" name="ChemBioChem">
        <title>Cloning and characterization of the biosynthetic gene cluster of 16-membered macrolide antibiotic FD-891: involvement of a dual functional cytochrome P450 monooxygenase catalyzing epoxidation and hydroxylation.</title>
        <authorList>
            <person name="Kudo F."/>
            <person name="Motegi A."/>
            <person name="Mizoue K."/>
            <person name="Eguchi T."/>
        </authorList>
    </citation>
    <scope>NUCLEOTIDE SEQUENCE [LARGE SCALE GENOMIC DNA]</scope>
    <source>
        <strain evidence="3 4">A-8890</strain>
    </source>
</reference>
<sequence length="482" mass="49314">MSASTSSSASTSASTPTPYAFTKGAKEVEGATSTAGAVQLAPGATYRSSLGAGDKLYYRLTLDRTADAYVSATAVPEADATPGASAGVRVSVQDADAHRCSYDTARFGPAGRARPVTAWASREIGTDEYMCQEAGTYYVVVERIGSTTTGSTTGSTTGATTGSTSGSVGGAPDEEWALEIAYASEPAVRKGGSTSAPETWNSASPDAPLGDAVPRAGGYGFATASPVSQGVWQHKDGITPGETVYYKVPVDWGQQLYATAEIGSTTGDGDGLVGSALVLSLYNPVRGLVDDARISYDGSQRTTTLDPLPPVAYANRFSRDDEVGGMRFAGWYYLAVHLAEPVADRFGDGPFGLTLRVQVQGEPQEGPGYLGTAQPLGVFEVTEGDLEAAENGATGDTKDSADTGGAGGTEGPGSGGDSGNSSLTGDERLAMQAVAAGGIGTGSLLVLLLAIWTLVARRRAAKDPARRGATRSRGRHGPSQGW</sequence>
<protein>
    <submittedName>
        <fullName evidence="3">Uncharacterized protein</fullName>
    </submittedName>
</protein>
<feature type="region of interest" description="Disordered" evidence="1">
    <location>
        <begin position="390"/>
        <end position="424"/>
    </location>
</feature>
<feature type="compositionally biased region" description="Gly residues" evidence="1">
    <location>
        <begin position="404"/>
        <end position="418"/>
    </location>
</feature>
<keyword evidence="2" id="KW-1133">Transmembrane helix</keyword>
<evidence type="ECO:0000313" key="3">
    <source>
        <dbReference type="EMBL" id="BBC34715.1"/>
    </source>
</evidence>
<feature type="region of interest" description="Disordered" evidence="1">
    <location>
        <begin position="188"/>
        <end position="207"/>
    </location>
</feature>
<evidence type="ECO:0000256" key="2">
    <source>
        <dbReference type="SAM" id="Phobius"/>
    </source>
</evidence>
<keyword evidence="4" id="KW-1185">Reference proteome</keyword>
<feature type="region of interest" description="Disordered" evidence="1">
    <location>
        <begin position="148"/>
        <end position="169"/>
    </location>
</feature>
<evidence type="ECO:0000256" key="1">
    <source>
        <dbReference type="SAM" id="MobiDB-lite"/>
    </source>
</evidence>
<feature type="transmembrane region" description="Helical" evidence="2">
    <location>
        <begin position="429"/>
        <end position="456"/>
    </location>
</feature>
<feature type="compositionally biased region" description="Low complexity" evidence="1">
    <location>
        <begin position="148"/>
        <end position="166"/>
    </location>
</feature>
<evidence type="ECO:0000313" key="4">
    <source>
        <dbReference type="Proteomes" id="UP001321542"/>
    </source>
</evidence>
<gene>
    <name evidence="3" type="ORF">SGFS_060090</name>
</gene>
<keyword evidence="2" id="KW-0812">Transmembrane</keyword>
<feature type="compositionally biased region" description="Polar residues" evidence="1">
    <location>
        <begin position="192"/>
        <end position="204"/>
    </location>
</feature>
<organism evidence="3 4">
    <name type="scientific">Streptomyces graminofaciens</name>
    <dbReference type="NCBI Taxonomy" id="68212"/>
    <lineage>
        <taxon>Bacteria</taxon>
        <taxon>Bacillati</taxon>
        <taxon>Actinomycetota</taxon>
        <taxon>Actinomycetes</taxon>
        <taxon>Kitasatosporales</taxon>
        <taxon>Streptomycetaceae</taxon>
        <taxon>Streptomyces</taxon>
    </lineage>
</organism>
<proteinExistence type="predicted"/>
<dbReference type="RefSeq" id="WP_286254746.1">
    <property type="nucleotide sequence ID" value="NZ_AP018448.1"/>
</dbReference>